<sequence>MVPRGIPDAATPAVVARIVAGGRRWNLGAGRRLTFGRAGCDIPFGADPQDLLVSRRAGTLAESEGAIVISNTGRHPLLLLTASGDTHHIVSPGTALSAGLAEFHIVAVGTDGERHQIDVVHHRRQQVHRDQDTMQISVRLTQTERLLLVALCEPRLRTGDNHAPFATYREIARRVNRDDNYVRSRLATVRSNLAGQGIPGLLRDEPGPASRRLPDYIVRLGEWVIAAALVTVDDLELLSPDGSGRQG</sequence>
<name>A0ABR5F564_9ACTN</name>
<keyword evidence="2" id="KW-1185">Reference proteome</keyword>
<protein>
    <submittedName>
        <fullName evidence="1">Uncharacterized protein</fullName>
    </submittedName>
</protein>
<dbReference type="Proteomes" id="UP000035425">
    <property type="component" value="Unassembled WGS sequence"/>
</dbReference>
<evidence type="ECO:0000313" key="2">
    <source>
        <dbReference type="Proteomes" id="UP000035425"/>
    </source>
</evidence>
<comment type="caution">
    <text evidence="1">The sequence shown here is derived from an EMBL/GenBank/DDBJ whole genome shotgun (WGS) entry which is preliminary data.</text>
</comment>
<evidence type="ECO:0000313" key="1">
    <source>
        <dbReference type="EMBL" id="KLL11876.1"/>
    </source>
</evidence>
<organism evidence="1 2">
    <name type="scientific">Protofrankia coriariae</name>
    <dbReference type="NCBI Taxonomy" id="1562887"/>
    <lineage>
        <taxon>Bacteria</taxon>
        <taxon>Bacillati</taxon>
        <taxon>Actinomycetota</taxon>
        <taxon>Actinomycetes</taxon>
        <taxon>Frankiales</taxon>
        <taxon>Frankiaceae</taxon>
        <taxon>Protofrankia</taxon>
    </lineage>
</organism>
<accession>A0ABR5F564</accession>
<dbReference type="EMBL" id="JWIO01000010">
    <property type="protein sequence ID" value="KLL11876.1"/>
    <property type="molecule type" value="Genomic_DNA"/>
</dbReference>
<reference evidence="1 2" key="1">
    <citation type="submission" date="2014-12" db="EMBL/GenBank/DDBJ databases">
        <title>Frankia sp. BMG5.1 draft genome.</title>
        <authorList>
            <person name="Gtari M."/>
            <person name="Ghodhbane-Gtari F."/>
            <person name="Nouioui I."/>
            <person name="Ktari A."/>
            <person name="Hezbri K."/>
            <person name="Mimouni W."/>
            <person name="Sbissi I."/>
            <person name="Ayari A."/>
            <person name="Yamanaka T."/>
            <person name="Normand P."/>
            <person name="Tisa L.S."/>
            <person name="Boudabous A."/>
        </authorList>
    </citation>
    <scope>NUCLEOTIDE SEQUENCE [LARGE SCALE GENOMIC DNA]</scope>
    <source>
        <strain evidence="1 2">BMG5.1</strain>
    </source>
</reference>
<gene>
    <name evidence="1" type="ORF">FrCorBMG51_08665</name>
</gene>
<dbReference type="RefSeq" id="WP_013872632.1">
    <property type="nucleotide sequence ID" value="NZ_JWIO01000010.1"/>
</dbReference>
<proteinExistence type="predicted"/>